<keyword evidence="2" id="KW-1133">Transmembrane helix</keyword>
<gene>
    <name evidence="4" type="ORF">TREES_T100003946</name>
</gene>
<feature type="compositionally biased region" description="Polar residues" evidence="1">
    <location>
        <begin position="177"/>
        <end position="201"/>
    </location>
</feature>
<name>L9KYH3_TUPCH</name>
<evidence type="ECO:0000256" key="1">
    <source>
        <dbReference type="SAM" id="MobiDB-lite"/>
    </source>
</evidence>
<proteinExistence type="predicted"/>
<feature type="transmembrane region" description="Helical" evidence="2">
    <location>
        <begin position="50"/>
        <end position="70"/>
    </location>
</feature>
<dbReference type="PANTHER" id="PTHR22094">
    <property type="entry name" value="DIFFUSE PANBRONCHIOLITIS CRITICAL REGION GENE 1"/>
    <property type="match status" value="1"/>
</dbReference>
<dbReference type="InterPro" id="IPR026623">
    <property type="entry name" value="MUCL3"/>
</dbReference>
<dbReference type="eggNOG" id="ENOG502S7U9">
    <property type="taxonomic scope" value="Eukaryota"/>
</dbReference>
<feature type="transmembrane region" description="Helical" evidence="2">
    <location>
        <begin position="236"/>
        <end position="262"/>
    </location>
</feature>
<evidence type="ECO:0000313" key="5">
    <source>
        <dbReference type="Proteomes" id="UP000011518"/>
    </source>
</evidence>
<keyword evidence="2" id="KW-0472">Membrane</keyword>
<dbReference type="AlphaFoldDB" id="L9KYH3"/>
<reference evidence="5" key="1">
    <citation type="submission" date="2012-07" db="EMBL/GenBank/DDBJ databases">
        <title>Genome of the Chinese tree shrew, a rising model animal genetically related to primates.</title>
        <authorList>
            <person name="Zhang G."/>
            <person name="Fan Y."/>
            <person name="Yao Y."/>
            <person name="Huang Z."/>
        </authorList>
    </citation>
    <scope>NUCLEOTIDE SEQUENCE [LARGE SCALE GENOMIC DNA]</scope>
</reference>
<keyword evidence="2" id="KW-0812">Transmembrane</keyword>
<evidence type="ECO:0000256" key="2">
    <source>
        <dbReference type="SAM" id="Phobius"/>
    </source>
</evidence>
<feature type="chain" id="PRO_5003999820" evidence="3">
    <location>
        <begin position="17"/>
        <end position="306"/>
    </location>
</feature>
<dbReference type="Proteomes" id="UP000011518">
    <property type="component" value="Unassembled WGS sequence"/>
</dbReference>
<organism evidence="4 5">
    <name type="scientific">Tupaia chinensis</name>
    <name type="common">Chinese tree shrew</name>
    <name type="synonym">Tupaia belangeri chinensis</name>
    <dbReference type="NCBI Taxonomy" id="246437"/>
    <lineage>
        <taxon>Eukaryota</taxon>
        <taxon>Metazoa</taxon>
        <taxon>Chordata</taxon>
        <taxon>Craniata</taxon>
        <taxon>Vertebrata</taxon>
        <taxon>Euteleostomi</taxon>
        <taxon>Mammalia</taxon>
        <taxon>Eutheria</taxon>
        <taxon>Euarchontoglires</taxon>
        <taxon>Scandentia</taxon>
        <taxon>Tupaiidae</taxon>
        <taxon>Tupaia</taxon>
    </lineage>
</organism>
<dbReference type="InParanoid" id="L9KYH3"/>
<evidence type="ECO:0000313" key="4">
    <source>
        <dbReference type="EMBL" id="ELW67851.1"/>
    </source>
</evidence>
<feature type="compositionally biased region" description="Polar residues" evidence="1">
    <location>
        <begin position="208"/>
        <end position="217"/>
    </location>
</feature>
<feature type="signal peptide" evidence="3">
    <location>
        <begin position="1"/>
        <end position="16"/>
    </location>
</feature>
<feature type="region of interest" description="Disordered" evidence="1">
    <location>
        <begin position="109"/>
        <end position="228"/>
    </location>
</feature>
<dbReference type="EMBL" id="KB320598">
    <property type="protein sequence ID" value="ELW67851.1"/>
    <property type="molecule type" value="Genomic_DNA"/>
</dbReference>
<keyword evidence="3" id="KW-0732">Signal</keyword>
<feature type="compositionally biased region" description="Polar residues" evidence="1">
    <location>
        <begin position="118"/>
        <end position="131"/>
    </location>
</feature>
<evidence type="ECO:0000256" key="3">
    <source>
        <dbReference type="SAM" id="SignalP"/>
    </source>
</evidence>
<dbReference type="STRING" id="246437.L9KYH3"/>
<keyword evidence="5" id="KW-1185">Reference proteome</keyword>
<accession>L9KYH3</accession>
<protein>
    <submittedName>
        <fullName evidence="4">Diffuse panbronchiolitis critical region protein 1</fullName>
    </submittedName>
</protein>
<dbReference type="PANTHER" id="PTHR22094:SF0">
    <property type="entry name" value="MUCIN-LIKE PROTEIN 3"/>
    <property type="match status" value="1"/>
</dbReference>
<sequence length="306" mass="32126">MDAVALLLLLGLQALAGRAPAATAAAGPTVSPGPGVLPGPQPQKGSIPDWAIVLVTLTLVAAIVGLMYGIKLAQYRLHDAAAAVPVIRHPCRADTQPWIQILRPGESLQGDGLRDSKQGWTASQAGGSSFRTCEGDGRGRTPALSRPHGGASGEGPDNPEKTTDITKSTRLPVKVTGEQSITNTSPHPNESTSRMALSSIMSEAPGNKSHSYQNKDGSQGGLRGSEVEGSDSFPPWAIVIVVLVAVILLLVFLGLIFLVSYLTRTRRALTQNTEDDDPADDAGPNSYPVYLMEQQTLGMGQIPSPR</sequence>
<reference evidence="5" key="2">
    <citation type="journal article" date="2013" name="Nat. Commun.">
        <title>Genome of the Chinese tree shrew.</title>
        <authorList>
            <person name="Fan Y."/>
            <person name="Huang Z.Y."/>
            <person name="Cao C.C."/>
            <person name="Chen C.S."/>
            <person name="Chen Y.X."/>
            <person name="Fan D.D."/>
            <person name="He J."/>
            <person name="Hou H.L."/>
            <person name="Hu L."/>
            <person name="Hu X.T."/>
            <person name="Jiang X.T."/>
            <person name="Lai R."/>
            <person name="Lang Y.S."/>
            <person name="Liang B."/>
            <person name="Liao S.G."/>
            <person name="Mu D."/>
            <person name="Ma Y.Y."/>
            <person name="Niu Y.Y."/>
            <person name="Sun X.Q."/>
            <person name="Xia J.Q."/>
            <person name="Xiao J."/>
            <person name="Xiong Z.Q."/>
            <person name="Xu L."/>
            <person name="Yang L."/>
            <person name="Zhang Y."/>
            <person name="Zhao W."/>
            <person name="Zhao X.D."/>
            <person name="Zheng Y.T."/>
            <person name="Zhou J.M."/>
            <person name="Zhu Y.B."/>
            <person name="Zhang G.J."/>
            <person name="Wang J."/>
            <person name="Yao Y.G."/>
        </authorList>
    </citation>
    <scope>NUCLEOTIDE SEQUENCE [LARGE SCALE GENOMIC DNA]</scope>
</reference>